<dbReference type="Pfam" id="PF10250">
    <property type="entry name" value="O-FucT"/>
    <property type="match status" value="1"/>
</dbReference>
<evidence type="ECO:0000256" key="2">
    <source>
        <dbReference type="ARBA" id="ARBA00007737"/>
    </source>
</evidence>
<keyword evidence="7 12" id="KW-0472">Membrane</keyword>
<dbReference type="InterPro" id="IPR024709">
    <property type="entry name" value="FucosylTrfase_pln"/>
</dbReference>
<evidence type="ECO:0000256" key="12">
    <source>
        <dbReference type="SAM" id="Phobius"/>
    </source>
</evidence>
<evidence type="ECO:0000256" key="8">
    <source>
        <dbReference type="ARBA" id="ARBA00023180"/>
    </source>
</evidence>
<keyword evidence="6 12" id="KW-1133">Transmembrane helix</keyword>
<evidence type="ECO:0000313" key="13">
    <source>
        <dbReference type="EMBL" id="KAG0576317.1"/>
    </source>
</evidence>
<comment type="caution">
    <text evidence="13">The sequence shown here is derived from an EMBL/GenBank/DDBJ whole genome shotgun (WGS) entry which is preliminary data.</text>
</comment>
<evidence type="ECO:0000256" key="10">
    <source>
        <dbReference type="ARBA" id="ARBA00023277"/>
    </source>
</evidence>
<dbReference type="EMBL" id="CM026425">
    <property type="protein sequence ID" value="KAG0576317.1"/>
    <property type="molecule type" value="Genomic_DNA"/>
</dbReference>
<dbReference type="PIRSF" id="PIRSF009360">
    <property type="entry name" value="UCP009360"/>
    <property type="match status" value="1"/>
</dbReference>
<keyword evidence="5 12" id="KW-0812">Transmembrane</keyword>
<evidence type="ECO:0000256" key="7">
    <source>
        <dbReference type="ARBA" id="ARBA00023136"/>
    </source>
</evidence>
<comment type="subcellular location">
    <subcellularLocation>
        <location evidence="1">Membrane</location>
        <topology evidence="1">Single-pass membrane protein</topology>
    </subcellularLocation>
</comment>
<evidence type="ECO:0000313" key="14">
    <source>
        <dbReference type="Proteomes" id="UP000822688"/>
    </source>
</evidence>
<sequence length="520" mass="58620">MAKSRGVVRRVTSLMVRKDGVKLLTMWMAMVVAALPVLTPSLFSASSWETSLFSEWEPPTARHGALLDSLQKTRLLETEPEGLWDRPDSGGWMPCARREEESSRPAVSNGYLQVFLEGGLNQQRMGICDAVVVAKILNATLLLPHFDVNPVWKDSSSFADIFDVEHFLESLKLDVEIVTELPREFEWSTREYYATGYRATRVKNAPVQASPEWYITNVLPLMQSSGVVAVAPFSHRLAFNDLPAEIQRLRCKVNFEALRFVPSINRLGNIMVERLRQSQARNVDGDAKNPKYLALHLRFDKDMAAHSACDFGGGKAERLALAKYRSVVWQGRVSNALLSDKELRDKGKCPMTPEEVGIMLAALGFGHETRVYLASYTVYGGSARMEFLRTLFPGMNTKHTLATAEELQPFEGKASQLAAIDYLVSLQSDIFFSASRGNMHNSLAAHRTYLNVRKTIKPDMNLMARLFTNNNLTWPEFRRSVIEGHRNRMGQVTLRQPTQSIYTYPAPDCMCTTRRSITEI</sequence>
<feature type="transmembrane region" description="Helical" evidence="12">
    <location>
        <begin position="21"/>
        <end position="43"/>
    </location>
</feature>
<organism evidence="13 14">
    <name type="scientific">Ceratodon purpureus</name>
    <name type="common">Fire moss</name>
    <name type="synonym">Dicranum purpureum</name>
    <dbReference type="NCBI Taxonomy" id="3225"/>
    <lineage>
        <taxon>Eukaryota</taxon>
        <taxon>Viridiplantae</taxon>
        <taxon>Streptophyta</taxon>
        <taxon>Embryophyta</taxon>
        <taxon>Bryophyta</taxon>
        <taxon>Bryophytina</taxon>
        <taxon>Bryopsida</taxon>
        <taxon>Dicranidae</taxon>
        <taxon>Pseudoditrichales</taxon>
        <taxon>Ditrichaceae</taxon>
        <taxon>Ceratodon</taxon>
    </lineage>
</organism>
<evidence type="ECO:0000256" key="11">
    <source>
        <dbReference type="ARBA" id="ARBA00030350"/>
    </source>
</evidence>
<dbReference type="PANTHER" id="PTHR31933">
    <property type="entry name" value="O-FUCOSYLTRANSFERASE 2-RELATED"/>
    <property type="match status" value="1"/>
</dbReference>
<reference evidence="13" key="1">
    <citation type="submission" date="2020-06" db="EMBL/GenBank/DDBJ databases">
        <title>WGS assembly of Ceratodon purpureus strain R40.</title>
        <authorList>
            <person name="Carey S.B."/>
            <person name="Jenkins J."/>
            <person name="Shu S."/>
            <person name="Lovell J.T."/>
            <person name="Sreedasyam A."/>
            <person name="Maumus F."/>
            <person name="Tiley G.P."/>
            <person name="Fernandez-Pozo N."/>
            <person name="Barry K."/>
            <person name="Chen C."/>
            <person name="Wang M."/>
            <person name="Lipzen A."/>
            <person name="Daum C."/>
            <person name="Saski C.A."/>
            <person name="Payton A.C."/>
            <person name="Mcbreen J.C."/>
            <person name="Conrad R.E."/>
            <person name="Kollar L.M."/>
            <person name="Olsson S."/>
            <person name="Huttunen S."/>
            <person name="Landis J.B."/>
            <person name="Wickett N.J."/>
            <person name="Johnson M.G."/>
            <person name="Rensing S.A."/>
            <person name="Grimwood J."/>
            <person name="Schmutz J."/>
            <person name="Mcdaniel S.F."/>
        </authorList>
    </citation>
    <scope>NUCLEOTIDE SEQUENCE</scope>
    <source>
        <strain evidence="13">R40</strain>
    </source>
</reference>
<gene>
    <name evidence="13" type="ORF">KC19_5G071300</name>
</gene>
<dbReference type="GO" id="GO:0016757">
    <property type="term" value="F:glycosyltransferase activity"/>
    <property type="evidence" value="ECO:0007669"/>
    <property type="project" value="UniProtKB-KW"/>
</dbReference>
<keyword evidence="10" id="KW-0119">Carbohydrate metabolism</keyword>
<accession>A0A8T0HZW1</accession>
<dbReference type="InterPro" id="IPR019378">
    <property type="entry name" value="GDP-Fuc_O-FucTrfase"/>
</dbReference>
<dbReference type="PANTHER" id="PTHR31933:SF5">
    <property type="entry name" value="O-FUCOSYLTRANSFERASE 31"/>
    <property type="match status" value="1"/>
</dbReference>
<evidence type="ECO:0000256" key="1">
    <source>
        <dbReference type="ARBA" id="ARBA00004167"/>
    </source>
</evidence>
<evidence type="ECO:0000256" key="6">
    <source>
        <dbReference type="ARBA" id="ARBA00022989"/>
    </source>
</evidence>
<keyword evidence="4" id="KW-0808">Transferase</keyword>
<evidence type="ECO:0000256" key="9">
    <source>
        <dbReference type="ARBA" id="ARBA00023253"/>
    </source>
</evidence>
<keyword evidence="14" id="KW-1185">Reference proteome</keyword>
<comment type="similarity">
    <text evidence="2">Belongs to the glycosyltransferase GT106 family.</text>
</comment>
<dbReference type="AlphaFoldDB" id="A0A8T0HZW1"/>
<evidence type="ECO:0000256" key="3">
    <source>
        <dbReference type="ARBA" id="ARBA00022676"/>
    </source>
</evidence>
<keyword evidence="3" id="KW-0328">Glycosyltransferase</keyword>
<protein>
    <recommendedName>
        <fullName evidence="11">O-fucosyltransferase family protein</fullName>
    </recommendedName>
</protein>
<keyword evidence="9" id="KW-0294">Fucose metabolism</keyword>
<keyword evidence="8" id="KW-0325">Glycoprotein</keyword>
<dbReference type="GO" id="GO:0006004">
    <property type="term" value="P:fucose metabolic process"/>
    <property type="evidence" value="ECO:0007669"/>
    <property type="project" value="UniProtKB-KW"/>
</dbReference>
<evidence type="ECO:0000256" key="5">
    <source>
        <dbReference type="ARBA" id="ARBA00022692"/>
    </source>
</evidence>
<proteinExistence type="inferred from homology"/>
<dbReference type="GO" id="GO:0016020">
    <property type="term" value="C:membrane"/>
    <property type="evidence" value="ECO:0007669"/>
    <property type="project" value="UniProtKB-SubCell"/>
</dbReference>
<evidence type="ECO:0000256" key="4">
    <source>
        <dbReference type="ARBA" id="ARBA00022679"/>
    </source>
</evidence>
<dbReference type="InterPro" id="IPR052272">
    <property type="entry name" value="GT106_glycosyltransferase"/>
</dbReference>
<name>A0A8T0HZW1_CERPU</name>
<dbReference type="CDD" id="cd11299">
    <property type="entry name" value="O-FucT_plant"/>
    <property type="match status" value="1"/>
</dbReference>
<dbReference type="Proteomes" id="UP000822688">
    <property type="component" value="Chromosome 5"/>
</dbReference>